<dbReference type="AlphaFoldDB" id="A0A5B8M306"/>
<feature type="transmembrane region" description="Helical" evidence="1">
    <location>
        <begin position="149"/>
        <end position="169"/>
    </location>
</feature>
<keyword evidence="1" id="KW-1133">Transmembrane helix</keyword>
<feature type="transmembrane region" description="Helical" evidence="1">
    <location>
        <begin position="85"/>
        <end position="103"/>
    </location>
</feature>
<feature type="transmembrane region" description="Helical" evidence="1">
    <location>
        <begin position="54"/>
        <end position="78"/>
    </location>
</feature>
<feature type="transmembrane region" description="Helical" evidence="1">
    <location>
        <begin position="123"/>
        <end position="142"/>
    </location>
</feature>
<protein>
    <recommendedName>
        <fullName evidence="4">PAP2 superfamily protein</fullName>
    </recommendedName>
</protein>
<evidence type="ECO:0000313" key="3">
    <source>
        <dbReference type="Proteomes" id="UP000320216"/>
    </source>
</evidence>
<proteinExistence type="predicted"/>
<keyword evidence="1" id="KW-0472">Membrane</keyword>
<keyword evidence="3" id="KW-1185">Reference proteome</keyword>
<evidence type="ECO:0000313" key="2">
    <source>
        <dbReference type="EMBL" id="QDZ14977.1"/>
    </source>
</evidence>
<evidence type="ECO:0000256" key="1">
    <source>
        <dbReference type="SAM" id="Phobius"/>
    </source>
</evidence>
<gene>
    <name evidence="2" type="ORF">FPZ11_09560</name>
</gene>
<reference evidence="2 3" key="1">
    <citation type="submission" date="2019-07" db="EMBL/GenBank/DDBJ databases">
        <title>Full genome sequence of Humibacter sp. WJ7-1.</title>
        <authorList>
            <person name="Im W.-T."/>
        </authorList>
    </citation>
    <scope>NUCLEOTIDE SEQUENCE [LARGE SCALE GENOMIC DNA]</scope>
    <source>
        <strain evidence="2 3">WJ7-1</strain>
    </source>
</reference>
<feature type="transmembrane region" description="Helical" evidence="1">
    <location>
        <begin position="175"/>
        <end position="194"/>
    </location>
</feature>
<organism evidence="2 3">
    <name type="scientific">Humibacter ginsenosidimutans</name>
    <dbReference type="NCBI Taxonomy" id="2599293"/>
    <lineage>
        <taxon>Bacteria</taxon>
        <taxon>Bacillati</taxon>
        <taxon>Actinomycetota</taxon>
        <taxon>Actinomycetes</taxon>
        <taxon>Micrococcales</taxon>
        <taxon>Microbacteriaceae</taxon>
        <taxon>Humibacter</taxon>
    </lineage>
</organism>
<dbReference type="KEGG" id="huw:FPZ11_09560"/>
<sequence>MLLQSLTRSIGWSLAFATLLIAVYAAAVFTRWGQVHLDVRGLGLPAASAALVPLAWLRTGIPVAIGVVAVVVTVFGLARRRWREVATCAVCTVAGIAACILLRDVVFVRPAYGAVDVVNSFPSVHVVTTLSLSIMVVRLWPVASTRRPVAAALVAATITEALVSVATFAHRASDTVGGVLLVGVFASAFARGLVPTPRQALHCTRLGGIIGGIAIVGGAVIAVAPFGVVQYAGFTIATAAAVGVMSAIVMRVASGERDEPARDRSRDLLNTPT</sequence>
<dbReference type="Proteomes" id="UP000320216">
    <property type="component" value="Chromosome"/>
</dbReference>
<name>A0A5B8M306_9MICO</name>
<feature type="transmembrane region" description="Helical" evidence="1">
    <location>
        <begin position="234"/>
        <end position="254"/>
    </location>
</feature>
<keyword evidence="1" id="KW-0812">Transmembrane</keyword>
<accession>A0A5B8M306</accession>
<dbReference type="RefSeq" id="WP_146320369.1">
    <property type="nucleotide sequence ID" value="NZ_CP042305.1"/>
</dbReference>
<evidence type="ECO:0008006" key="4">
    <source>
        <dbReference type="Google" id="ProtNLM"/>
    </source>
</evidence>
<feature type="transmembrane region" description="Helical" evidence="1">
    <location>
        <begin position="12"/>
        <end position="34"/>
    </location>
</feature>
<feature type="transmembrane region" description="Helical" evidence="1">
    <location>
        <begin position="206"/>
        <end position="228"/>
    </location>
</feature>
<dbReference type="EMBL" id="CP042305">
    <property type="protein sequence ID" value="QDZ14977.1"/>
    <property type="molecule type" value="Genomic_DNA"/>
</dbReference>